<accession>A0A9Q8QR78</accession>
<dbReference type="KEGG" id="ptkz:JDV02_009124"/>
<evidence type="ECO:0000256" key="1">
    <source>
        <dbReference type="SAM" id="MobiDB-lite"/>
    </source>
</evidence>
<keyword evidence="3" id="KW-1185">Reference proteome</keyword>
<organism evidence="2 3">
    <name type="scientific">Purpureocillium takamizusanense</name>
    <dbReference type="NCBI Taxonomy" id="2060973"/>
    <lineage>
        <taxon>Eukaryota</taxon>
        <taxon>Fungi</taxon>
        <taxon>Dikarya</taxon>
        <taxon>Ascomycota</taxon>
        <taxon>Pezizomycotina</taxon>
        <taxon>Sordariomycetes</taxon>
        <taxon>Hypocreomycetidae</taxon>
        <taxon>Hypocreales</taxon>
        <taxon>Ophiocordycipitaceae</taxon>
        <taxon>Purpureocillium</taxon>
    </lineage>
</organism>
<name>A0A9Q8QR78_9HYPO</name>
<gene>
    <name evidence="2" type="ORF">JDV02_009124</name>
</gene>
<sequence>MPAATSVKSGVPDDALLSDKERPEDETCDLGHCTLRVRVRVFPRCEIANGQRGKLHDPGAQGPKGRGGLLTYTELAEPHA</sequence>
<protein>
    <submittedName>
        <fullName evidence="2">Uncharacterized protein</fullName>
    </submittedName>
</protein>
<proteinExistence type="predicted"/>
<dbReference type="RefSeq" id="XP_047846775.1">
    <property type="nucleotide sequence ID" value="XM_047990766.1"/>
</dbReference>
<dbReference type="GeneID" id="72071069"/>
<evidence type="ECO:0000313" key="3">
    <source>
        <dbReference type="Proteomes" id="UP000829364"/>
    </source>
</evidence>
<evidence type="ECO:0000313" key="2">
    <source>
        <dbReference type="EMBL" id="UNI23294.1"/>
    </source>
</evidence>
<feature type="region of interest" description="Disordered" evidence="1">
    <location>
        <begin position="1"/>
        <end position="27"/>
    </location>
</feature>
<reference evidence="2" key="1">
    <citation type="submission" date="2021-11" db="EMBL/GenBank/DDBJ databases">
        <title>Purpureocillium_takamizusanense_genome.</title>
        <authorList>
            <person name="Nguyen N.-H."/>
        </authorList>
    </citation>
    <scope>NUCLEOTIDE SEQUENCE</scope>
    <source>
        <strain evidence="2">PT3</strain>
    </source>
</reference>
<dbReference type="Proteomes" id="UP000829364">
    <property type="component" value="Chromosome 9"/>
</dbReference>
<dbReference type="AlphaFoldDB" id="A0A9Q8QR78"/>
<dbReference type="EMBL" id="CP086362">
    <property type="protein sequence ID" value="UNI23294.1"/>
    <property type="molecule type" value="Genomic_DNA"/>
</dbReference>